<protein>
    <submittedName>
        <fullName evidence="1">Uncharacterized protein</fullName>
    </submittedName>
</protein>
<evidence type="ECO:0000313" key="1">
    <source>
        <dbReference type="EMBL" id="PBK93123.1"/>
    </source>
</evidence>
<dbReference type="EMBL" id="KZ293657">
    <property type="protein sequence ID" value="PBK93123.1"/>
    <property type="molecule type" value="Genomic_DNA"/>
</dbReference>
<proteinExistence type="predicted"/>
<evidence type="ECO:0000313" key="2">
    <source>
        <dbReference type="Proteomes" id="UP000217790"/>
    </source>
</evidence>
<reference evidence="2" key="1">
    <citation type="journal article" date="2017" name="Nat. Ecol. Evol.">
        <title>Genome expansion and lineage-specific genetic innovations in the forest pathogenic fungi Armillaria.</title>
        <authorList>
            <person name="Sipos G."/>
            <person name="Prasanna A.N."/>
            <person name="Walter M.C."/>
            <person name="O'Connor E."/>
            <person name="Balint B."/>
            <person name="Krizsan K."/>
            <person name="Kiss B."/>
            <person name="Hess J."/>
            <person name="Varga T."/>
            <person name="Slot J."/>
            <person name="Riley R."/>
            <person name="Boka B."/>
            <person name="Rigling D."/>
            <person name="Barry K."/>
            <person name="Lee J."/>
            <person name="Mihaltcheva S."/>
            <person name="LaButti K."/>
            <person name="Lipzen A."/>
            <person name="Waldron R."/>
            <person name="Moloney N.M."/>
            <person name="Sperisen C."/>
            <person name="Kredics L."/>
            <person name="Vagvoelgyi C."/>
            <person name="Patrignani A."/>
            <person name="Fitzpatrick D."/>
            <person name="Nagy I."/>
            <person name="Doyle S."/>
            <person name="Anderson J.B."/>
            <person name="Grigoriev I.V."/>
            <person name="Gueldener U."/>
            <person name="Muensterkoetter M."/>
            <person name="Nagy L.G."/>
        </authorList>
    </citation>
    <scope>NUCLEOTIDE SEQUENCE [LARGE SCALE GENOMIC DNA]</scope>
    <source>
        <strain evidence="2">Ar21-2</strain>
    </source>
</reference>
<accession>A0A2H3DXT0</accession>
<sequence length="87" mass="9919">MLLCGKSVSEATVFMRKGRLFVWLYQTVYPCLPSIYYPAHNYDRVFLALAAIAKTDLQSLDIKQCTFGLSLRLPHLIESKGNDTFDN</sequence>
<keyword evidence="2" id="KW-1185">Reference proteome</keyword>
<dbReference type="AlphaFoldDB" id="A0A2H3DXT0"/>
<gene>
    <name evidence="1" type="ORF">ARMGADRAFT_148356</name>
</gene>
<organism evidence="1 2">
    <name type="scientific">Armillaria gallica</name>
    <name type="common">Bulbous honey fungus</name>
    <name type="synonym">Armillaria bulbosa</name>
    <dbReference type="NCBI Taxonomy" id="47427"/>
    <lineage>
        <taxon>Eukaryota</taxon>
        <taxon>Fungi</taxon>
        <taxon>Dikarya</taxon>
        <taxon>Basidiomycota</taxon>
        <taxon>Agaricomycotina</taxon>
        <taxon>Agaricomycetes</taxon>
        <taxon>Agaricomycetidae</taxon>
        <taxon>Agaricales</taxon>
        <taxon>Marasmiineae</taxon>
        <taxon>Physalacriaceae</taxon>
        <taxon>Armillaria</taxon>
    </lineage>
</organism>
<dbReference type="Proteomes" id="UP000217790">
    <property type="component" value="Unassembled WGS sequence"/>
</dbReference>
<dbReference type="InParanoid" id="A0A2H3DXT0"/>
<name>A0A2H3DXT0_ARMGA</name>